<evidence type="ECO:0008006" key="3">
    <source>
        <dbReference type="Google" id="ProtNLM"/>
    </source>
</evidence>
<dbReference type="InterPro" id="IPR014794">
    <property type="entry name" value="DUF1779"/>
</dbReference>
<dbReference type="RefSeq" id="WP_218101298.1">
    <property type="nucleotide sequence ID" value="NZ_CAJVCE010000016.1"/>
</dbReference>
<keyword evidence="2" id="KW-1185">Reference proteome</keyword>
<evidence type="ECO:0000313" key="2">
    <source>
        <dbReference type="Proteomes" id="UP000730618"/>
    </source>
</evidence>
<sequence>MRTKSLKTVCLLMVIGILGWWLLQSERGLARPELGASEDTMLLLKTAEQTMSEDTPIRLVMKKNGPFRPYNSNEDLLRLGQEWSRLLGIPELSALAEQQGEAVYREEWQTIEGCTQTLLLAGLGAGQSYAIVKSECPGLPFKEMKMKAAVIQETVERQLEKIPFEGVWNVMIQGMLREQSGEGAQEALRNVQGQLRAKAVERYEDTGTVSISYTSNVLHHSVDSGSQKIHLQAAVHRDSFTNAWRLTIGTPVITIEY</sequence>
<dbReference type="Proteomes" id="UP000730618">
    <property type="component" value="Unassembled WGS sequence"/>
</dbReference>
<proteinExistence type="predicted"/>
<dbReference type="Pfam" id="PF08680">
    <property type="entry name" value="DUF1779"/>
    <property type="match status" value="1"/>
</dbReference>
<gene>
    <name evidence="1" type="ORF">PAECIP111802_05071</name>
</gene>
<organism evidence="1 2">
    <name type="scientific">Paenibacillus allorhizosphaerae</name>
    <dbReference type="NCBI Taxonomy" id="2849866"/>
    <lineage>
        <taxon>Bacteria</taxon>
        <taxon>Bacillati</taxon>
        <taxon>Bacillota</taxon>
        <taxon>Bacilli</taxon>
        <taxon>Bacillales</taxon>
        <taxon>Paenibacillaceae</taxon>
        <taxon>Paenibacillus</taxon>
    </lineage>
</organism>
<reference evidence="1 2" key="1">
    <citation type="submission" date="2021-06" db="EMBL/GenBank/DDBJ databases">
        <authorList>
            <person name="Criscuolo A."/>
        </authorList>
    </citation>
    <scope>NUCLEOTIDE SEQUENCE [LARGE SCALE GENOMIC DNA]</scope>
    <source>
        <strain evidence="2">CIP 111802</strain>
    </source>
</reference>
<comment type="caution">
    <text evidence="1">The sequence shown here is derived from an EMBL/GenBank/DDBJ whole genome shotgun (WGS) entry which is preliminary data.</text>
</comment>
<accession>A0ABM8VNQ4</accession>
<name>A0ABM8VNQ4_9BACL</name>
<protein>
    <recommendedName>
        <fullName evidence="3">YwmB family TATA-box binding protein</fullName>
    </recommendedName>
</protein>
<dbReference type="EMBL" id="CAJVCE010000016">
    <property type="protein sequence ID" value="CAG7651790.1"/>
    <property type="molecule type" value="Genomic_DNA"/>
</dbReference>
<evidence type="ECO:0000313" key="1">
    <source>
        <dbReference type="EMBL" id="CAG7651790.1"/>
    </source>
</evidence>